<evidence type="ECO:0000256" key="2">
    <source>
        <dbReference type="ARBA" id="ARBA00023125"/>
    </source>
</evidence>
<dbReference type="PROSITE" id="PS50110">
    <property type="entry name" value="RESPONSE_REGULATORY"/>
    <property type="match status" value="1"/>
</dbReference>
<dbReference type="InterPro" id="IPR039420">
    <property type="entry name" value="WalR-like"/>
</dbReference>
<protein>
    <submittedName>
        <fullName evidence="7">DNA-binding response regulator, NarL/FixJ family, contains REC and HTH domains</fullName>
    </submittedName>
    <submittedName>
        <fullName evidence="6">Two component transcriptional regulator, LuxR family</fullName>
    </submittedName>
</protein>
<dbReference type="EMBL" id="FOUA01000007">
    <property type="protein sequence ID" value="SFM29664.1"/>
    <property type="molecule type" value="Genomic_DNA"/>
</dbReference>
<dbReference type="CDD" id="cd17535">
    <property type="entry name" value="REC_NarL-like"/>
    <property type="match status" value="1"/>
</dbReference>
<dbReference type="SUPFAM" id="SSF46894">
    <property type="entry name" value="C-terminal effector domain of the bipartite response regulators"/>
    <property type="match status" value="1"/>
</dbReference>
<dbReference type="RefSeq" id="WP_074781191.1">
    <property type="nucleotide sequence ID" value="NZ_FOGN01000007.1"/>
</dbReference>
<evidence type="ECO:0000313" key="7">
    <source>
        <dbReference type="EMBL" id="SFM29664.1"/>
    </source>
</evidence>
<reference evidence="8 9" key="1">
    <citation type="submission" date="2016-10" db="EMBL/GenBank/DDBJ databases">
        <authorList>
            <person name="de Groot N.N."/>
        </authorList>
    </citation>
    <scope>NUCLEOTIDE SEQUENCE [LARGE SCALE GENOMIC DNA]</scope>
    <source>
        <strain evidence="7 8">CGMCC 1.9095</strain>
        <strain evidence="6 9">DSM 22558</strain>
    </source>
</reference>
<dbReference type="InterPro" id="IPR000792">
    <property type="entry name" value="Tscrpt_reg_LuxR_C"/>
</dbReference>
<evidence type="ECO:0000259" key="5">
    <source>
        <dbReference type="PROSITE" id="PS50110"/>
    </source>
</evidence>
<dbReference type="GO" id="GO:0000160">
    <property type="term" value="P:phosphorelay signal transduction system"/>
    <property type="evidence" value="ECO:0007669"/>
    <property type="project" value="InterPro"/>
</dbReference>
<organism evidence="6 9">
    <name type="scientific">Halopseudomonas bauzanensis</name>
    <dbReference type="NCBI Taxonomy" id="653930"/>
    <lineage>
        <taxon>Bacteria</taxon>
        <taxon>Pseudomonadati</taxon>
        <taxon>Pseudomonadota</taxon>
        <taxon>Gammaproteobacteria</taxon>
        <taxon>Pseudomonadales</taxon>
        <taxon>Pseudomonadaceae</taxon>
        <taxon>Halopseudomonas</taxon>
    </lineage>
</organism>
<dbReference type="Proteomes" id="UP000186599">
    <property type="component" value="Unassembled WGS sequence"/>
</dbReference>
<dbReference type="OrthoDB" id="9796655at2"/>
<dbReference type="SUPFAM" id="SSF52172">
    <property type="entry name" value="CheY-like"/>
    <property type="match status" value="1"/>
</dbReference>
<proteinExistence type="predicted"/>
<dbReference type="PANTHER" id="PTHR43214">
    <property type="entry name" value="TWO-COMPONENT RESPONSE REGULATOR"/>
    <property type="match status" value="1"/>
</dbReference>
<dbReference type="InterPro" id="IPR011006">
    <property type="entry name" value="CheY-like_superfamily"/>
</dbReference>
<dbReference type="PROSITE" id="PS50043">
    <property type="entry name" value="HTH_LUXR_2"/>
    <property type="match status" value="1"/>
</dbReference>
<dbReference type="InterPro" id="IPR058245">
    <property type="entry name" value="NreC/VraR/RcsB-like_REC"/>
</dbReference>
<dbReference type="InterPro" id="IPR001789">
    <property type="entry name" value="Sig_transdc_resp-reg_receiver"/>
</dbReference>
<keyword evidence="2 7" id="KW-0238">DNA-binding</keyword>
<keyword evidence="1" id="KW-0597">Phosphoprotein</keyword>
<comment type="caution">
    <text evidence="3">Lacks conserved residue(s) required for the propagation of feature annotation.</text>
</comment>
<dbReference type="SMART" id="SM00448">
    <property type="entry name" value="REC"/>
    <property type="match status" value="1"/>
</dbReference>
<feature type="domain" description="Response regulatory" evidence="5">
    <location>
        <begin position="2"/>
        <end position="118"/>
    </location>
</feature>
<dbReference type="PRINTS" id="PR00038">
    <property type="entry name" value="HTHLUXR"/>
</dbReference>
<dbReference type="GO" id="GO:0003677">
    <property type="term" value="F:DNA binding"/>
    <property type="evidence" value="ECO:0007669"/>
    <property type="project" value="UniProtKB-KW"/>
</dbReference>
<evidence type="ECO:0000256" key="3">
    <source>
        <dbReference type="PROSITE-ProRule" id="PRU00169"/>
    </source>
</evidence>
<feature type="domain" description="HTH luxR-type" evidence="4">
    <location>
        <begin position="141"/>
        <end position="206"/>
    </location>
</feature>
<accession>A0A1H9W7Q2</accession>
<dbReference type="Pfam" id="PF00072">
    <property type="entry name" value="Response_reg"/>
    <property type="match status" value="1"/>
</dbReference>
<dbReference type="PANTHER" id="PTHR43214:SF43">
    <property type="entry name" value="TWO-COMPONENT RESPONSE REGULATOR"/>
    <property type="match status" value="1"/>
</dbReference>
<dbReference type="STRING" id="653930.SAMN05216589_3083"/>
<gene>
    <name evidence="7" type="ORF">SAMN04487855_3081</name>
    <name evidence="6" type="ORF">SAMN05216589_3083</name>
</gene>
<keyword evidence="8" id="KW-1185">Reference proteome</keyword>
<dbReference type="CDD" id="cd06170">
    <property type="entry name" value="LuxR_C_like"/>
    <property type="match status" value="1"/>
</dbReference>
<dbReference type="AlphaFoldDB" id="A0A1H9W7Q2"/>
<evidence type="ECO:0000313" key="6">
    <source>
        <dbReference type="EMBL" id="SES29996.1"/>
    </source>
</evidence>
<dbReference type="Pfam" id="PF00196">
    <property type="entry name" value="GerE"/>
    <property type="match status" value="1"/>
</dbReference>
<dbReference type="SMART" id="SM00421">
    <property type="entry name" value="HTH_LUXR"/>
    <property type="match status" value="1"/>
</dbReference>
<dbReference type="EMBL" id="FOGN01000007">
    <property type="protein sequence ID" value="SES29996.1"/>
    <property type="molecule type" value="Genomic_DNA"/>
</dbReference>
<dbReference type="InterPro" id="IPR016032">
    <property type="entry name" value="Sig_transdc_resp-reg_C-effctor"/>
</dbReference>
<evidence type="ECO:0000256" key="1">
    <source>
        <dbReference type="ARBA" id="ARBA00022553"/>
    </source>
</evidence>
<evidence type="ECO:0000259" key="4">
    <source>
        <dbReference type="PROSITE" id="PS50043"/>
    </source>
</evidence>
<dbReference type="Proteomes" id="UP000186904">
    <property type="component" value="Unassembled WGS sequence"/>
</dbReference>
<sequence>MHILLLDGHFIVRQGYRSLLTAQFPQAAILEAGDGEQALYAVQQRVPDLVILEVSLPGISGIETARRLLQRWPLLRILFFSMHDELPLVRQALTAGAMGFITKGAGQEVLLEAVKRCLAGHRYIEQELAIQLACSGDQTRLDPRLECMTPREFEIFVMLAKGLAPRQVAHHLCLSSKTISNNLTSLKQKLEVTSLTELVHLAIDTGVIRLHGLVGRQAG</sequence>
<evidence type="ECO:0000313" key="9">
    <source>
        <dbReference type="Proteomes" id="UP000186904"/>
    </source>
</evidence>
<dbReference type="Gene3D" id="3.40.50.2300">
    <property type="match status" value="1"/>
</dbReference>
<name>A0A1H9W7Q2_9GAMM</name>
<evidence type="ECO:0000313" key="8">
    <source>
        <dbReference type="Proteomes" id="UP000186599"/>
    </source>
</evidence>
<dbReference type="GO" id="GO:0006355">
    <property type="term" value="P:regulation of DNA-templated transcription"/>
    <property type="evidence" value="ECO:0007669"/>
    <property type="project" value="InterPro"/>
</dbReference>